<dbReference type="AlphaFoldDB" id="A0A031JXZ1"/>
<evidence type="ECO:0000313" key="2">
    <source>
        <dbReference type="EMBL" id="EZP81663.1"/>
    </source>
</evidence>
<dbReference type="Gene3D" id="3.40.710.10">
    <property type="entry name" value="DD-peptidase/beta-lactamase superfamily"/>
    <property type="match status" value="1"/>
</dbReference>
<dbReference type="Proteomes" id="UP000024329">
    <property type="component" value="Unassembled WGS sequence"/>
</dbReference>
<dbReference type="PANTHER" id="PTHR43283">
    <property type="entry name" value="BETA-LACTAMASE-RELATED"/>
    <property type="match status" value="1"/>
</dbReference>
<organism evidence="2 3">
    <name type="scientific">Novosphingobium resinovorum</name>
    <dbReference type="NCBI Taxonomy" id="158500"/>
    <lineage>
        <taxon>Bacteria</taxon>
        <taxon>Pseudomonadati</taxon>
        <taxon>Pseudomonadota</taxon>
        <taxon>Alphaproteobacteria</taxon>
        <taxon>Sphingomonadales</taxon>
        <taxon>Sphingomonadaceae</taxon>
        <taxon>Novosphingobium</taxon>
    </lineage>
</organism>
<dbReference type="InterPro" id="IPR001466">
    <property type="entry name" value="Beta-lactam-related"/>
</dbReference>
<dbReference type="PANTHER" id="PTHR43283:SF3">
    <property type="entry name" value="BETA-LACTAMASE FAMILY PROTEIN (AFU_ORTHOLOGUE AFUA_5G07500)"/>
    <property type="match status" value="1"/>
</dbReference>
<accession>A0A031JXZ1</accession>
<dbReference type="PROSITE" id="PS51318">
    <property type="entry name" value="TAT"/>
    <property type="match status" value="1"/>
</dbReference>
<proteinExistence type="predicted"/>
<dbReference type="InterPro" id="IPR050789">
    <property type="entry name" value="Diverse_Enzym_Activities"/>
</dbReference>
<evidence type="ECO:0000259" key="1">
    <source>
        <dbReference type="Pfam" id="PF00144"/>
    </source>
</evidence>
<name>A0A031JXZ1_9SPHN</name>
<dbReference type="eggNOG" id="COG1680">
    <property type="taxonomic scope" value="Bacteria"/>
</dbReference>
<feature type="domain" description="Beta-lactamase-related" evidence="1">
    <location>
        <begin position="46"/>
        <end position="410"/>
    </location>
</feature>
<dbReference type="SUPFAM" id="SSF56601">
    <property type="entry name" value="beta-lactamase/transpeptidase-like"/>
    <property type="match status" value="1"/>
</dbReference>
<dbReference type="STRING" id="158500.BES08_15935"/>
<sequence length="432" mass="45977">MIDRLEAALDRRMLLGMGAAAGLGAMLPRLARAAQQPELIPQVRAVVERWVGPGRFPGMVASLGLPGREPEYVARGSEGFNDADPVTADSLFRIYSMTKPITGMAAMELVAQGRIGLDQPVADVLPEYAHMMVQDEYDGSITALHAAPRPITMRHLVTHSSGIGYTIIQQGPIKALMEDKGLVAGQISRMKLPGLFRGEPVKGLDLFARGLAQVPLVADPGTRWSYSMGLDLMGRVIEVVSGKPFDAYLQDTIFGPASMTSTGFRVSAADAHRLTTNYAAVGGVLAPIDEGETSIYLDKPAFPFGGAGLVSTPRDYDRFLRMLAQMGMIDGVRVLSESAVRMGTSNLLPPGVLVPEMFGGPSGFGAGGRVGQGAESGLYGWSGAAGTVGMVDMVHGLRSQIFVQFMPPNALDLLPQFQKALKADVLAILEKH</sequence>
<dbReference type="PATRIC" id="fig|158500.4.peg.2364"/>
<dbReference type="InterPro" id="IPR012338">
    <property type="entry name" value="Beta-lactam/transpept-like"/>
</dbReference>
<dbReference type="EMBL" id="JFYZ01000011">
    <property type="protein sequence ID" value="EZP81663.1"/>
    <property type="molecule type" value="Genomic_DNA"/>
</dbReference>
<comment type="caution">
    <text evidence="2">The sequence shown here is derived from an EMBL/GenBank/DDBJ whole genome shotgun (WGS) entry which is preliminary data.</text>
</comment>
<gene>
    <name evidence="2" type="ORF">BV97_02320</name>
</gene>
<reference evidence="2 3" key="1">
    <citation type="submission" date="2014-03" db="EMBL/GenBank/DDBJ databases">
        <title>Whole genome sequence of Novosphingobium resinovorum KF1.</title>
        <authorList>
            <person name="Gan H.M."/>
            <person name="Gan H.Y."/>
            <person name="Chew T.H."/>
            <person name="Savka M.A."/>
        </authorList>
    </citation>
    <scope>NUCLEOTIDE SEQUENCE [LARGE SCALE GENOMIC DNA]</scope>
    <source>
        <strain evidence="2 3">KF1</strain>
    </source>
</reference>
<evidence type="ECO:0000313" key="3">
    <source>
        <dbReference type="Proteomes" id="UP000024329"/>
    </source>
</evidence>
<dbReference type="Pfam" id="PF00144">
    <property type="entry name" value="Beta-lactamase"/>
    <property type="match status" value="1"/>
</dbReference>
<dbReference type="InterPro" id="IPR006311">
    <property type="entry name" value="TAT_signal"/>
</dbReference>
<dbReference type="RefSeq" id="WP_008831004.1">
    <property type="nucleotide sequence ID" value="NZ_JFYZ01000011.1"/>
</dbReference>
<protein>
    <submittedName>
        <fullName evidence="2">Twin-arginine translocation pathway signal</fullName>
    </submittedName>
</protein>